<feature type="transmembrane region" description="Helical" evidence="6">
    <location>
        <begin position="151"/>
        <end position="176"/>
    </location>
</feature>
<dbReference type="InterPro" id="IPR001123">
    <property type="entry name" value="LeuE-type"/>
</dbReference>
<evidence type="ECO:0000256" key="5">
    <source>
        <dbReference type="ARBA" id="ARBA00023136"/>
    </source>
</evidence>
<feature type="transmembrane region" description="Helical" evidence="6">
    <location>
        <begin position="6"/>
        <end position="24"/>
    </location>
</feature>
<dbReference type="Pfam" id="PF01810">
    <property type="entry name" value="LysE"/>
    <property type="match status" value="1"/>
</dbReference>
<dbReference type="EMBL" id="CP053381">
    <property type="protein sequence ID" value="QTP54169.1"/>
    <property type="molecule type" value="Genomic_DNA"/>
</dbReference>
<dbReference type="RefSeq" id="WP_209538674.1">
    <property type="nucleotide sequence ID" value="NZ_CP053381.1"/>
</dbReference>
<feature type="transmembrane region" description="Helical" evidence="6">
    <location>
        <begin position="36"/>
        <end position="62"/>
    </location>
</feature>
<keyword evidence="4 6" id="KW-1133">Transmembrane helix</keyword>
<evidence type="ECO:0000256" key="1">
    <source>
        <dbReference type="ARBA" id="ARBA00004651"/>
    </source>
</evidence>
<evidence type="ECO:0000256" key="6">
    <source>
        <dbReference type="SAM" id="Phobius"/>
    </source>
</evidence>
<organism evidence="7 8">
    <name type="scientific">Billgrantia sulfidoxydans</name>
    <dbReference type="NCBI Taxonomy" id="2733484"/>
    <lineage>
        <taxon>Bacteria</taxon>
        <taxon>Pseudomonadati</taxon>
        <taxon>Pseudomonadota</taxon>
        <taxon>Gammaproteobacteria</taxon>
        <taxon>Oceanospirillales</taxon>
        <taxon>Halomonadaceae</taxon>
        <taxon>Billgrantia</taxon>
    </lineage>
</organism>
<evidence type="ECO:0000256" key="3">
    <source>
        <dbReference type="ARBA" id="ARBA00022692"/>
    </source>
</evidence>
<dbReference type="PANTHER" id="PTHR30086:SF20">
    <property type="entry name" value="ARGININE EXPORTER PROTEIN ARGO-RELATED"/>
    <property type="match status" value="1"/>
</dbReference>
<dbReference type="PANTHER" id="PTHR30086">
    <property type="entry name" value="ARGININE EXPORTER PROTEIN ARGO"/>
    <property type="match status" value="1"/>
</dbReference>
<sequence>MEHLGLFVAALAIAYLVPGPDMVLVMQTASRQGRGLALATACGLGLARGAQVALAAMGLAALLKASPLLFDFMRGIGAAYLVWLGARLARADIWEGTANPAQSPPLPRSYRLAFQRGLLTNIANPKALLFCSVLLPQFLHADSGMVTLQFALLGIVLVGVGLIFDLCYTAVGMALGRWMARHPLAQRFQRWLFAILLMGFGTKLALSS</sequence>
<proteinExistence type="predicted"/>
<dbReference type="PIRSF" id="PIRSF006324">
    <property type="entry name" value="LeuE"/>
    <property type="match status" value="1"/>
</dbReference>
<dbReference type="Proteomes" id="UP000671868">
    <property type="component" value="Chromosome"/>
</dbReference>
<name>A0ABX7W1B2_9GAMM</name>
<protein>
    <submittedName>
        <fullName evidence="7">LysE family translocator</fullName>
    </submittedName>
</protein>
<keyword evidence="8" id="KW-1185">Reference proteome</keyword>
<feature type="transmembrane region" description="Helical" evidence="6">
    <location>
        <begin position="118"/>
        <end position="139"/>
    </location>
</feature>
<gene>
    <name evidence="7" type="ORF">HNO51_05410</name>
</gene>
<keyword evidence="5 6" id="KW-0472">Membrane</keyword>
<comment type="subcellular location">
    <subcellularLocation>
        <location evidence="1">Cell membrane</location>
        <topology evidence="1">Multi-pass membrane protein</topology>
    </subcellularLocation>
</comment>
<evidence type="ECO:0000313" key="7">
    <source>
        <dbReference type="EMBL" id="QTP54169.1"/>
    </source>
</evidence>
<evidence type="ECO:0000256" key="2">
    <source>
        <dbReference type="ARBA" id="ARBA00022475"/>
    </source>
</evidence>
<evidence type="ECO:0000313" key="8">
    <source>
        <dbReference type="Proteomes" id="UP000671868"/>
    </source>
</evidence>
<reference evidence="7 8" key="1">
    <citation type="journal article" date="2021" name="Front. Microbiol.">
        <title>Aerobic Denitrification and Heterotrophic Sulfur Oxidation in the Genus Halomonas Revealed by Six Novel Species Characterizations and Genome-Based Analysis.</title>
        <authorList>
            <person name="Wang L."/>
            <person name="Shao Z."/>
        </authorList>
    </citation>
    <scope>NUCLEOTIDE SEQUENCE [LARGE SCALE GENOMIC DNA]</scope>
    <source>
        <strain evidence="7 8">MCCC 1A11059</strain>
    </source>
</reference>
<evidence type="ECO:0000256" key="4">
    <source>
        <dbReference type="ARBA" id="ARBA00022989"/>
    </source>
</evidence>
<accession>A0ABX7W1B2</accession>
<keyword evidence="3 6" id="KW-0812">Transmembrane</keyword>
<keyword evidence="2" id="KW-1003">Cell membrane</keyword>
<feature type="transmembrane region" description="Helical" evidence="6">
    <location>
        <begin position="68"/>
        <end position="86"/>
    </location>
</feature>